<feature type="domain" description="PiggyBac transposable element-derived protein" evidence="1">
    <location>
        <begin position="33"/>
        <end position="109"/>
    </location>
</feature>
<dbReference type="EMBL" id="CAXIEN010000138">
    <property type="protein sequence ID" value="CAL1280902.1"/>
    <property type="molecule type" value="Genomic_DNA"/>
</dbReference>
<accession>A0AAV2AAA1</accession>
<organism evidence="2 3">
    <name type="scientific">Larinioides sclopetarius</name>
    <dbReference type="NCBI Taxonomy" id="280406"/>
    <lineage>
        <taxon>Eukaryota</taxon>
        <taxon>Metazoa</taxon>
        <taxon>Ecdysozoa</taxon>
        <taxon>Arthropoda</taxon>
        <taxon>Chelicerata</taxon>
        <taxon>Arachnida</taxon>
        <taxon>Araneae</taxon>
        <taxon>Araneomorphae</taxon>
        <taxon>Entelegynae</taxon>
        <taxon>Araneoidea</taxon>
        <taxon>Araneidae</taxon>
        <taxon>Larinioides</taxon>
    </lineage>
</organism>
<evidence type="ECO:0000313" key="3">
    <source>
        <dbReference type="Proteomes" id="UP001497382"/>
    </source>
</evidence>
<evidence type="ECO:0000313" key="2">
    <source>
        <dbReference type="EMBL" id="CAL1280902.1"/>
    </source>
</evidence>
<name>A0AAV2AAA1_9ARAC</name>
<evidence type="ECO:0000259" key="1">
    <source>
        <dbReference type="Pfam" id="PF13843"/>
    </source>
</evidence>
<dbReference type="AlphaFoldDB" id="A0AAV2AAA1"/>
<dbReference type="Proteomes" id="UP001497382">
    <property type="component" value="Unassembled WGS sequence"/>
</dbReference>
<gene>
    <name evidence="2" type="ORF">LARSCL_LOCUS11261</name>
</gene>
<reference evidence="2 3" key="1">
    <citation type="submission" date="2024-04" db="EMBL/GenBank/DDBJ databases">
        <authorList>
            <person name="Rising A."/>
            <person name="Reimegard J."/>
            <person name="Sonavane S."/>
            <person name="Akerstrom W."/>
            <person name="Nylinder S."/>
            <person name="Hedman E."/>
            <person name="Kallberg Y."/>
        </authorList>
    </citation>
    <scope>NUCLEOTIDE SEQUENCE [LARGE SCALE GENOMIC DNA]</scope>
</reference>
<sequence>MSLGIVSVCNSVNTIKLFVLLNGLSLPEHVPYNPIDYYYLFFDEEIFSFIESKTNRYAESHFQNVELIPASRAPKWKNTDNQEVKQFIALLLLQESAKACGKWFWSKRPILYQLHFLEIL</sequence>
<proteinExistence type="predicted"/>
<dbReference type="InterPro" id="IPR029526">
    <property type="entry name" value="PGBD"/>
</dbReference>
<dbReference type="Pfam" id="PF13843">
    <property type="entry name" value="DDE_Tnp_1_7"/>
    <property type="match status" value="1"/>
</dbReference>
<protein>
    <recommendedName>
        <fullName evidence="1">PiggyBac transposable element-derived protein domain-containing protein</fullName>
    </recommendedName>
</protein>
<keyword evidence="3" id="KW-1185">Reference proteome</keyword>
<comment type="caution">
    <text evidence="2">The sequence shown here is derived from an EMBL/GenBank/DDBJ whole genome shotgun (WGS) entry which is preliminary data.</text>
</comment>